<evidence type="ECO:0000256" key="1">
    <source>
        <dbReference type="ARBA" id="ARBA00022729"/>
    </source>
</evidence>
<dbReference type="AlphaFoldDB" id="A0A2G8LAK6"/>
<dbReference type="OrthoDB" id="10580895at2759"/>
<dbReference type="GO" id="GO:0030424">
    <property type="term" value="C:axon"/>
    <property type="evidence" value="ECO:0007669"/>
    <property type="project" value="TreeGrafter"/>
</dbReference>
<dbReference type="Proteomes" id="UP000230750">
    <property type="component" value="Unassembled WGS sequence"/>
</dbReference>
<dbReference type="SUPFAM" id="SSF141072">
    <property type="entry name" value="CalX-like"/>
    <property type="match status" value="2"/>
</dbReference>
<dbReference type="GO" id="GO:0005432">
    <property type="term" value="F:calcium:sodium antiporter activity"/>
    <property type="evidence" value="ECO:0007669"/>
    <property type="project" value="TreeGrafter"/>
</dbReference>
<protein>
    <recommendedName>
        <fullName evidence="5">Calx-beta domain-containing protein</fullName>
    </recommendedName>
</protein>
<accession>A0A2G8LAK6</accession>
<dbReference type="InterPro" id="IPR003644">
    <property type="entry name" value="Calx_beta"/>
</dbReference>
<reference evidence="6 7" key="1">
    <citation type="journal article" date="2017" name="PLoS Biol.">
        <title>The sea cucumber genome provides insights into morphological evolution and visceral regeneration.</title>
        <authorList>
            <person name="Zhang X."/>
            <person name="Sun L."/>
            <person name="Yuan J."/>
            <person name="Sun Y."/>
            <person name="Gao Y."/>
            <person name="Zhang L."/>
            <person name="Li S."/>
            <person name="Dai H."/>
            <person name="Hamel J.F."/>
            <person name="Liu C."/>
            <person name="Yu Y."/>
            <person name="Liu S."/>
            <person name="Lin W."/>
            <person name="Guo K."/>
            <person name="Jin S."/>
            <person name="Xu P."/>
            <person name="Storey K.B."/>
            <person name="Huan P."/>
            <person name="Zhang T."/>
            <person name="Zhou Y."/>
            <person name="Zhang J."/>
            <person name="Lin C."/>
            <person name="Li X."/>
            <person name="Xing L."/>
            <person name="Huo D."/>
            <person name="Sun M."/>
            <person name="Wang L."/>
            <person name="Mercier A."/>
            <person name="Li F."/>
            <person name="Yang H."/>
            <person name="Xiang J."/>
        </authorList>
    </citation>
    <scope>NUCLEOTIDE SEQUENCE [LARGE SCALE GENOMIC DNA]</scope>
    <source>
        <strain evidence="6">Shaxun</strain>
        <tissue evidence="6">Muscle</tissue>
    </source>
</reference>
<keyword evidence="3" id="KW-0106">Calcium</keyword>
<evidence type="ECO:0000256" key="4">
    <source>
        <dbReference type="ARBA" id="ARBA00023065"/>
    </source>
</evidence>
<dbReference type="GO" id="GO:0098794">
    <property type="term" value="C:postsynapse"/>
    <property type="evidence" value="ECO:0007669"/>
    <property type="project" value="TreeGrafter"/>
</dbReference>
<evidence type="ECO:0000313" key="6">
    <source>
        <dbReference type="EMBL" id="PIK57303.1"/>
    </source>
</evidence>
<evidence type="ECO:0000256" key="2">
    <source>
        <dbReference type="ARBA" id="ARBA00022737"/>
    </source>
</evidence>
<organism evidence="6 7">
    <name type="scientific">Stichopus japonicus</name>
    <name type="common">Sea cucumber</name>
    <dbReference type="NCBI Taxonomy" id="307972"/>
    <lineage>
        <taxon>Eukaryota</taxon>
        <taxon>Metazoa</taxon>
        <taxon>Echinodermata</taxon>
        <taxon>Eleutherozoa</taxon>
        <taxon>Echinozoa</taxon>
        <taxon>Holothuroidea</taxon>
        <taxon>Aspidochirotacea</taxon>
        <taxon>Aspidochirotida</taxon>
        <taxon>Stichopodidae</taxon>
        <taxon>Apostichopus</taxon>
    </lineage>
</organism>
<keyword evidence="7" id="KW-1185">Reference proteome</keyword>
<keyword evidence="1" id="KW-0732">Signal</keyword>
<evidence type="ECO:0000256" key="3">
    <source>
        <dbReference type="ARBA" id="ARBA00022837"/>
    </source>
</evidence>
<dbReference type="Pfam" id="PF03160">
    <property type="entry name" value="Calx-beta"/>
    <property type="match status" value="2"/>
</dbReference>
<evidence type="ECO:0000313" key="7">
    <source>
        <dbReference type="Proteomes" id="UP000230750"/>
    </source>
</evidence>
<dbReference type="GO" id="GO:0098703">
    <property type="term" value="P:calcium ion import across plasma membrane"/>
    <property type="evidence" value="ECO:0007669"/>
    <property type="project" value="TreeGrafter"/>
</dbReference>
<comment type="caution">
    <text evidence="6">The sequence shown here is derived from an EMBL/GenBank/DDBJ whole genome shotgun (WGS) entry which is preliminary data.</text>
</comment>
<dbReference type="InterPro" id="IPR038081">
    <property type="entry name" value="CalX-like_sf"/>
</dbReference>
<feature type="domain" description="Calx-beta" evidence="5">
    <location>
        <begin position="86"/>
        <end position="165"/>
    </location>
</feature>
<feature type="domain" description="Calx-beta" evidence="5">
    <location>
        <begin position="13"/>
        <end position="56"/>
    </location>
</feature>
<dbReference type="GO" id="GO:0042383">
    <property type="term" value="C:sarcolemma"/>
    <property type="evidence" value="ECO:0007669"/>
    <property type="project" value="TreeGrafter"/>
</dbReference>
<dbReference type="PANTHER" id="PTHR11878:SF76">
    <property type="entry name" value="CALX-BETA DOMAIN-CONTAINING PROTEIN"/>
    <property type="match status" value="1"/>
</dbReference>
<keyword evidence="4" id="KW-0406">Ion transport</keyword>
<dbReference type="GO" id="GO:0007154">
    <property type="term" value="P:cell communication"/>
    <property type="evidence" value="ECO:0007669"/>
    <property type="project" value="InterPro"/>
</dbReference>
<name>A0A2G8LAK6_STIJA</name>
<dbReference type="Gene3D" id="2.60.40.2030">
    <property type="match status" value="2"/>
</dbReference>
<gene>
    <name evidence="6" type="ORF">BSL78_05811</name>
</gene>
<keyword evidence="2" id="KW-0677">Repeat</keyword>
<dbReference type="InterPro" id="IPR051171">
    <property type="entry name" value="CaCA"/>
</dbReference>
<feature type="non-terminal residue" evidence="6">
    <location>
        <position position="1"/>
    </location>
</feature>
<proteinExistence type="predicted"/>
<evidence type="ECO:0000259" key="5">
    <source>
        <dbReference type="Pfam" id="PF03160"/>
    </source>
</evidence>
<dbReference type="EMBL" id="MRZV01000147">
    <property type="protein sequence ID" value="PIK57303.1"/>
    <property type="molecule type" value="Genomic_DNA"/>
</dbReference>
<keyword evidence="4" id="KW-0813">Transport</keyword>
<sequence length="169" mass="17903">IGYKPEIGGTPSDFGTTVITVPVPTATTTVAFNVGIVNDDIVEDIESFCVTLDGIELPRGFTRTDGAEITPSTALTISDDDTDLVYRDADAFNPGDYIDAPQQVNLPVGSTTTEFQVSIVDDSEIESSESFEILLVSVADTAGFTRLDAVELGDQTTTVTIKNDDSGNI</sequence>
<dbReference type="PANTHER" id="PTHR11878">
    <property type="entry name" value="SODIUM/CALCIUM EXCHANGER"/>
    <property type="match status" value="1"/>
</dbReference>